<dbReference type="AlphaFoldDB" id="A0A3N1CSZ1"/>
<reference evidence="2 3" key="1">
    <citation type="submission" date="2018-11" db="EMBL/GenBank/DDBJ databases">
        <title>Sequencing the genomes of 1000 actinobacteria strains.</title>
        <authorList>
            <person name="Klenk H.-P."/>
        </authorList>
    </citation>
    <scope>NUCLEOTIDE SEQUENCE [LARGE SCALE GENOMIC DNA]</scope>
    <source>
        <strain evidence="2 3">DSM 44254</strain>
    </source>
</reference>
<dbReference type="Proteomes" id="UP000272400">
    <property type="component" value="Unassembled WGS sequence"/>
</dbReference>
<dbReference type="InterPro" id="IPR002048">
    <property type="entry name" value="EF_hand_dom"/>
</dbReference>
<protein>
    <submittedName>
        <fullName evidence="2">Ca2+-binding EF-hand superfamily protein</fullName>
    </submittedName>
</protein>
<dbReference type="InterPro" id="IPR018247">
    <property type="entry name" value="EF_Hand_1_Ca_BS"/>
</dbReference>
<proteinExistence type="predicted"/>
<evidence type="ECO:0000313" key="2">
    <source>
        <dbReference type="EMBL" id="ROO83788.1"/>
    </source>
</evidence>
<comment type="caution">
    <text evidence="2">The sequence shown here is derived from an EMBL/GenBank/DDBJ whole genome shotgun (WGS) entry which is preliminary data.</text>
</comment>
<sequence>MSTSELQDRKLDRAFDQLDVNRDGMVDREDLAGLGARFLIGFGEPPTSTSGRTLLEAFDQVWAAVMSRLDLDAESRIGRDQFRRGMAEAFIVGPDYEPVLRPANQAVARICDADADGLIDPVAFRTMQTAYGTAEADIASAFGALDADRDGMLTVSELERAAREFYTGDDPRAGGNWLFGRI</sequence>
<dbReference type="Pfam" id="PF13202">
    <property type="entry name" value="EF-hand_5"/>
    <property type="match status" value="2"/>
</dbReference>
<feature type="domain" description="EF-hand" evidence="1">
    <location>
        <begin position="133"/>
        <end position="168"/>
    </location>
</feature>
<keyword evidence="3" id="KW-1185">Reference proteome</keyword>
<evidence type="ECO:0000259" key="1">
    <source>
        <dbReference type="PROSITE" id="PS50222"/>
    </source>
</evidence>
<gene>
    <name evidence="2" type="ORF">EDD29_1297</name>
</gene>
<dbReference type="Gene3D" id="1.10.238.10">
    <property type="entry name" value="EF-hand"/>
    <property type="match status" value="1"/>
</dbReference>
<name>A0A3N1CSZ1_9ACTN</name>
<dbReference type="SMART" id="SM00054">
    <property type="entry name" value="EFh"/>
    <property type="match status" value="3"/>
</dbReference>
<dbReference type="InterPro" id="IPR011992">
    <property type="entry name" value="EF-hand-dom_pair"/>
</dbReference>
<dbReference type="OrthoDB" id="7356823at2"/>
<dbReference type="GO" id="GO:0005509">
    <property type="term" value="F:calcium ion binding"/>
    <property type="evidence" value="ECO:0007669"/>
    <property type="project" value="InterPro"/>
</dbReference>
<dbReference type="RefSeq" id="WP_123663205.1">
    <property type="nucleotide sequence ID" value="NZ_RJKE01000001.1"/>
</dbReference>
<dbReference type="SUPFAM" id="SSF47473">
    <property type="entry name" value="EF-hand"/>
    <property type="match status" value="1"/>
</dbReference>
<dbReference type="PROSITE" id="PS00018">
    <property type="entry name" value="EF_HAND_1"/>
    <property type="match status" value="2"/>
</dbReference>
<dbReference type="EMBL" id="RJKE01000001">
    <property type="protein sequence ID" value="ROO83788.1"/>
    <property type="molecule type" value="Genomic_DNA"/>
</dbReference>
<evidence type="ECO:0000313" key="3">
    <source>
        <dbReference type="Proteomes" id="UP000272400"/>
    </source>
</evidence>
<dbReference type="PROSITE" id="PS50222">
    <property type="entry name" value="EF_HAND_2"/>
    <property type="match status" value="2"/>
</dbReference>
<accession>A0A3N1CSZ1</accession>
<organism evidence="2 3">
    <name type="scientific">Actinocorallia herbida</name>
    <dbReference type="NCBI Taxonomy" id="58109"/>
    <lineage>
        <taxon>Bacteria</taxon>
        <taxon>Bacillati</taxon>
        <taxon>Actinomycetota</taxon>
        <taxon>Actinomycetes</taxon>
        <taxon>Streptosporangiales</taxon>
        <taxon>Thermomonosporaceae</taxon>
        <taxon>Actinocorallia</taxon>
    </lineage>
</organism>
<feature type="domain" description="EF-hand" evidence="1">
    <location>
        <begin position="6"/>
        <end position="41"/>
    </location>
</feature>